<keyword evidence="1" id="KW-1133">Transmembrane helix</keyword>
<protein>
    <submittedName>
        <fullName evidence="2">Uncharacterized protein</fullName>
    </submittedName>
</protein>
<comment type="caution">
    <text evidence="2">The sequence shown here is derived from an EMBL/GenBank/DDBJ whole genome shotgun (WGS) entry which is preliminary data.</text>
</comment>
<keyword evidence="1" id="KW-0812">Transmembrane</keyword>
<dbReference type="AlphaFoldDB" id="A0A366XAT0"/>
<feature type="transmembrane region" description="Helical" evidence="1">
    <location>
        <begin position="42"/>
        <end position="64"/>
    </location>
</feature>
<feature type="transmembrane region" description="Helical" evidence="1">
    <location>
        <begin position="6"/>
        <end position="35"/>
    </location>
</feature>
<accession>A0A366XAT0</accession>
<reference evidence="2 3" key="1">
    <citation type="submission" date="2018-07" db="EMBL/GenBank/DDBJ databases">
        <title>Modular assembly of carbohydrate-degrading microbial communities in the ocean.</title>
        <authorList>
            <person name="Enke T.N."/>
            <person name="Datta M.S."/>
            <person name="Schwartzman J.A."/>
            <person name="Cermak N."/>
            <person name="Schmitz D.A."/>
            <person name="Barrere J."/>
            <person name="Cordero O.X."/>
        </authorList>
    </citation>
    <scope>NUCLEOTIDE SEQUENCE [LARGE SCALE GENOMIC DNA]</scope>
    <source>
        <strain evidence="2 3">C3M10</strain>
    </source>
</reference>
<dbReference type="Proteomes" id="UP000252706">
    <property type="component" value="Unassembled WGS sequence"/>
</dbReference>
<sequence length="111" mass="12372">MTFVAFVGFVALVIFLAGYALVALVAFVAFVVIVIKGRGRDFIAFVALVILVAFIVLIAFVPFIGKADRTKQIDILQHSFQKNFEFAFRKVGHEDLQNMLTCNGPIVRKFC</sequence>
<evidence type="ECO:0000313" key="2">
    <source>
        <dbReference type="EMBL" id="RBW62861.1"/>
    </source>
</evidence>
<evidence type="ECO:0000313" key="3">
    <source>
        <dbReference type="Proteomes" id="UP000252706"/>
    </source>
</evidence>
<evidence type="ECO:0000256" key="1">
    <source>
        <dbReference type="SAM" id="Phobius"/>
    </source>
</evidence>
<gene>
    <name evidence="2" type="ORF">DS909_00020</name>
</gene>
<organism evidence="2 3">
    <name type="scientific">Phaeobacter gallaeciensis</name>
    <dbReference type="NCBI Taxonomy" id="60890"/>
    <lineage>
        <taxon>Bacteria</taxon>
        <taxon>Pseudomonadati</taxon>
        <taxon>Pseudomonadota</taxon>
        <taxon>Alphaproteobacteria</taxon>
        <taxon>Rhodobacterales</taxon>
        <taxon>Roseobacteraceae</taxon>
        <taxon>Phaeobacter</taxon>
    </lineage>
</organism>
<dbReference type="EMBL" id="QOCE01000001">
    <property type="protein sequence ID" value="RBW62861.1"/>
    <property type="molecule type" value="Genomic_DNA"/>
</dbReference>
<proteinExistence type="predicted"/>
<keyword evidence="1" id="KW-0472">Membrane</keyword>
<name>A0A366XAT0_9RHOB</name>